<evidence type="ECO:0000256" key="4">
    <source>
        <dbReference type="SAM" id="Phobius"/>
    </source>
</evidence>
<dbReference type="InterPro" id="IPR003599">
    <property type="entry name" value="Ig_sub"/>
</dbReference>
<dbReference type="Pfam" id="PF13895">
    <property type="entry name" value="Ig_2"/>
    <property type="match status" value="1"/>
</dbReference>
<dbReference type="Pfam" id="PF08205">
    <property type="entry name" value="C2-set_2"/>
    <property type="match status" value="1"/>
</dbReference>
<dbReference type="Gene3D" id="2.60.40.10">
    <property type="entry name" value="Immunoglobulins"/>
    <property type="match status" value="3"/>
</dbReference>
<name>A0AAQ4QGR7_GASAC</name>
<evidence type="ECO:0000256" key="3">
    <source>
        <dbReference type="ARBA" id="ARBA00023157"/>
    </source>
</evidence>
<dbReference type="PANTHER" id="PTHR46484">
    <property type="entry name" value="SI:CH211-171H4.5-RELATED"/>
    <property type="match status" value="1"/>
</dbReference>
<dbReference type="PROSITE" id="PS50835">
    <property type="entry name" value="IG_LIKE"/>
    <property type="match status" value="1"/>
</dbReference>
<dbReference type="GeneTree" id="ENSGT01150000286924"/>
<evidence type="ECO:0000259" key="5">
    <source>
        <dbReference type="PROSITE" id="PS50835"/>
    </source>
</evidence>
<evidence type="ECO:0000256" key="2">
    <source>
        <dbReference type="ARBA" id="ARBA00023136"/>
    </source>
</evidence>
<keyword evidence="4" id="KW-1133">Transmembrane helix</keyword>
<dbReference type="InterPro" id="IPR013783">
    <property type="entry name" value="Ig-like_fold"/>
</dbReference>
<evidence type="ECO:0000313" key="7">
    <source>
        <dbReference type="Proteomes" id="UP000007635"/>
    </source>
</evidence>
<reference evidence="6" key="3">
    <citation type="submission" date="2025-09" db="UniProtKB">
        <authorList>
            <consortium name="Ensembl"/>
        </authorList>
    </citation>
    <scope>IDENTIFICATION</scope>
</reference>
<keyword evidence="3" id="KW-1015">Disulfide bond</keyword>
<feature type="domain" description="Ig-like" evidence="5">
    <location>
        <begin position="212"/>
        <end position="290"/>
    </location>
</feature>
<dbReference type="InterPro" id="IPR007110">
    <property type="entry name" value="Ig-like_dom"/>
</dbReference>
<dbReference type="PANTHER" id="PTHR46484:SF1">
    <property type="entry name" value="SCHWANN CELL MYELIN PROTEIN-RELATED"/>
    <property type="match status" value="1"/>
</dbReference>
<proteinExistence type="predicted"/>
<protein>
    <recommendedName>
        <fullName evidence="5">Ig-like domain-containing protein</fullName>
    </recommendedName>
</protein>
<organism evidence="6 7">
    <name type="scientific">Gasterosteus aculeatus aculeatus</name>
    <name type="common">three-spined stickleback</name>
    <dbReference type="NCBI Taxonomy" id="481459"/>
    <lineage>
        <taxon>Eukaryota</taxon>
        <taxon>Metazoa</taxon>
        <taxon>Chordata</taxon>
        <taxon>Craniata</taxon>
        <taxon>Vertebrata</taxon>
        <taxon>Euteleostomi</taxon>
        <taxon>Actinopterygii</taxon>
        <taxon>Neopterygii</taxon>
        <taxon>Teleostei</taxon>
        <taxon>Neoteleostei</taxon>
        <taxon>Acanthomorphata</taxon>
        <taxon>Eupercaria</taxon>
        <taxon>Perciformes</taxon>
        <taxon>Cottioidei</taxon>
        <taxon>Gasterosteales</taxon>
        <taxon>Gasterosteidae</taxon>
        <taxon>Gasterosteus</taxon>
    </lineage>
</organism>
<keyword evidence="7" id="KW-1185">Reference proteome</keyword>
<sequence>MFDIFFAFNHTVTFTETNWLAVPKTQLRPADGEMDSVKWPMLFVCLCFRVTQTEASSWKVKVPSSVKGLPGSCVFIPCSFNYPDTDIRITEFLGMWFIAGGSSIIYHPDESKMIKEFQGRTELLGDEEGQTVVASYSVPNPCPTSPPVFTWSLPGKQHFQLRQLDDGQWTATSTLHFNTTRADHNMLLRCNVTYKGGQIYKAERFLRLKHAPVNVNVEHKSDVTEGEAVPLSCSCDAHPPASYQWHDETGAKLHDGNVYKLPNVSRHTGALFCTAINDIGQRKSNPVLLNVLYMPEIKTVSSCSSEAHMVKCVCIAESRPVSMIHFVLPDRVLPRVKVEQHGTVTIGTLHAEFGSSCVVLCVANNTLGNANITLSLPVNSTMQNLYIVIASGAAGILVTVLIAVSVFKKCKGKSANAQTRHIVPEKTDKDVALPHCSATKRKEKRYEDVHSADIFDNDHVYGNMETDCGDAIYANM</sequence>
<accession>A0AAQ4QGR7</accession>
<dbReference type="Ensembl" id="ENSGACT00000074414.1">
    <property type="protein sequence ID" value="ENSGACP00000050062.1"/>
    <property type="gene ID" value="ENSGACG00000026785.1"/>
</dbReference>
<feature type="transmembrane region" description="Helical" evidence="4">
    <location>
        <begin position="385"/>
        <end position="407"/>
    </location>
</feature>
<dbReference type="SUPFAM" id="SSF48726">
    <property type="entry name" value="Immunoglobulin"/>
    <property type="match status" value="2"/>
</dbReference>
<reference evidence="6 7" key="1">
    <citation type="journal article" date="2021" name="G3 (Bethesda)">
        <title>Improved contiguity of the threespine stickleback genome using long-read sequencing.</title>
        <authorList>
            <person name="Nath S."/>
            <person name="Shaw D.E."/>
            <person name="White M.A."/>
        </authorList>
    </citation>
    <scope>NUCLEOTIDE SEQUENCE [LARGE SCALE GENOMIC DNA]</scope>
    <source>
        <strain evidence="6 7">Lake Benthic</strain>
    </source>
</reference>
<dbReference type="InterPro" id="IPR013162">
    <property type="entry name" value="CD80_C2-set"/>
</dbReference>
<keyword evidence="4" id="KW-0812">Transmembrane</keyword>
<dbReference type="AlphaFoldDB" id="A0AAQ4QGR7"/>
<comment type="subcellular location">
    <subcellularLocation>
        <location evidence="1">Membrane</location>
        <topology evidence="1">Single-pass membrane protein</topology>
    </subcellularLocation>
</comment>
<dbReference type="GO" id="GO:0016020">
    <property type="term" value="C:membrane"/>
    <property type="evidence" value="ECO:0007669"/>
    <property type="project" value="UniProtKB-SubCell"/>
</dbReference>
<evidence type="ECO:0000256" key="1">
    <source>
        <dbReference type="ARBA" id="ARBA00004167"/>
    </source>
</evidence>
<dbReference type="SMART" id="SM00409">
    <property type="entry name" value="IG"/>
    <property type="match status" value="2"/>
</dbReference>
<evidence type="ECO:0000313" key="6">
    <source>
        <dbReference type="Ensembl" id="ENSGACP00000050062.1"/>
    </source>
</evidence>
<dbReference type="InterPro" id="IPR036179">
    <property type="entry name" value="Ig-like_dom_sf"/>
</dbReference>
<keyword evidence="2 4" id="KW-0472">Membrane</keyword>
<dbReference type="Proteomes" id="UP000007635">
    <property type="component" value="Unassembled WGS sequence"/>
</dbReference>
<reference evidence="6" key="2">
    <citation type="submission" date="2025-08" db="UniProtKB">
        <authorList>
            <consortium name="Ensembl"/>
        </authorList>
    </citation>
    <scope>IDENTIFICATION</scope>
</reference>